<dbReference type="SUPFAM" id="SSF82282">
    <property type="entry name" value="Homocysteine S-methyltransferase"/>
    <property type="match status" value="1"/>
</dbReference>
<dbReference type="GO" id="GO:0046872">
    <property type="term" value="F:metal ion binding"/>
    <property type="evidence" value="ECO:0007669"/>
    <property type="project" value="UniProtKB-KW"/>
</dbReference>
<keyword evidence="8" id="KW-0862">Zinc</keyword>
<gene>
    <name evidence="10" type="ORF">ETSY2_29360</name>
</gene>
<dbReference type="GO" id="GO:0035999">
    <property type="term" value="P:tetrahydrofolate interconversion"/>
    <property type="evidence" value="ECO:0007669"/>
    <property type="project" value="UniProtKB-UniPathway"/>
</dbReference>
<evidence type="ECO:0000256" key="5">
    <source>
        <dbReference type="ARBA" id="ARBA00022679"/>
    </source>
</evidence>
<keyword evidence="4" id="KW-0285">Flavoprotein</keyword>
<dbReference type="HOGENOM" id="CLU_453272_0_0_7"/>
<reference evidence="10 11" key="1">
    <citation type="journal article" date="2014" name="Nature">
        <title>An environmental bacterial taxon with a large and distinct metabolic repertoire.</title>
        <authorList>
            <person name="Wilson M.C."/>
            <person name="Mori T."/>
            <person name="Ruckert C."/>
            <person name="Uria A.R."/>
            <person name="Helf M.J."/>
            <person name="Takada K."/>
            <person name="Gernert C."/>
            <person name="Steffens U.A."/>
            <person name="Heycke N."/>
            <person name="Schmitt S."/>
            <person name="Rinke C."/>
            <person name="Helfrich E.J."/>
            <person name="Brachmann A.O."/>
            <person name="Gurgui C."/>
            <person name="Wakimoto T."/>
            <person name="Kracht M."/>
            <person name="Crusemann M."/>
            <person name="Hentschel U."/>
            <person name="Abe I."/>
            <person name="Matsunaga S."/>
            <person name="Kalinowski J."/>
            <person name="Takeyama H."/>
            <person name="Piel J."/>
        </authorList>
    </citation>
    <scope>NUCLEOTIDE SEQUENCE [LARGE SCALE GENOMIC DNA]</scope>
    <source>
        <strain evidence="11">TSY2</strain>
    </source>
</reference>
<dbReference type="Gene3D" id="3.20.20.220">
    <property type="match status" value="1"/>
</dbReference>
<dbReference type="EMBL" id="AZHX01001244">
    <property type="protein sequence ID" value="ETX04337.1"/>
    <property type="molecule type" value="Genomic_DNA"/>
</dbReference>
<comment type="cofactor">
    <cofactor evidence="8">
        <name>Zn(2+)</name>
        <dbReference type="ChEBI" id="CHEBI:29105"/>
    </cofactor>
</comment>
<protein>
    <recommendedName>
        <fullName evidence="9">Hcy-binding domain-containing protein</fullName>
    </recommendedName>
</protein>
<feature type="binding site" evidence="8">
    <location>
        <position position="284"/>
    </location>
    <ligand>
        <name>Zn(2+)</name>
        <dbReference type="ChEBI" id="CHEBI:29105"/>
    </ligand>
</feature>
<dbReference type="Pfam" id="PF02574">
    <property type="entry name" value="S-methyl_trans"/>
    <property type="match status" value="1"/>
</dbReference>
<keyword evidence="8" id="KW-0479">Metal-binding</keyword>
<evidence type="ECO:0000256" key="4">
    <source>
        <dbReference type="ARBA" id="ARBA00022630"/>
    </source>
</evidence>
<evidence type="ECO:0000313" key="10">
    <source>
        <dbReference type="EMBL" id="ETX04337.1"/>
    </source>
</evidence>
<keyword evidence="7" id="KW-0560">Oxidoreductase</keyword>
<evidence type="ECO:0000256" key="2">
    <source>
        <dbReference type="ARBA" id="ARBA00004777"/>
    </source>
</evidence>
<dbReference type="PANTHER" id="PTHR11103">
    <property type="entry name" value="SLR1189 PROTEIN"/>
    <property type="match status" value="1"/>
</dbReference>
<evidence type="ECO:0000256" key="6">
    <source>
        <dbReference type="ARBA" id="ARBA00022827"/>
    </source>
</evidence>
<dbReference type="AlphaFoldDB" id="W4M3Z5"/>
<keyword evidence="3 8" id="KW-0489">Methyltransferase</keyword>
<dbReference type="PATRIC" id="fig|1429439.4.peg.4981"/>
<feature type="binding site" evidence="8">
    <location>
        <position position="285"/>
    </location>
    <ligand>
        <name>Zn(2+)</name>
        <dbReference type="ChEBI" id="CHEBI:29105"/>
    </ligand>
</feature>
<dbReference type="Proteomes" id="UP000019140">
    <property type="component" value="Unassembled WGS sequence"/>
</dbReference>
<dbReference type="SUPFAM" id="SSF51730">
    <property type="entry name" value="FAD-linked oxidoreductase"/>
    <property type="match status" value="1"/>
</dbReference>
<dbReference type="PROSITE" id="PS50970">
    <property type="entry name" value="HCY"/>
    <property type="match status" value="1"/>
</dbReference>
<dbReference type="InterPro" id="IPR003726">
    <property type="entry name" value="HCY_dom"/>
</dbReference>
<dbReference type="Pfam" id="PF02219">
    <property type="entry name" value="MTHFR"/>
    <property type="match status" value="1"/>
</dbReference>
<dbReference type="InterPro" id="IPR036589">
    <property type="entry name" value="HCY_dom_sf"/>
</dbReference>
<evidence type="ECO:0000256" key="1">
    <source>
        <dbReference type="ARBA" id="ARBA00001974"/>
    </source>
</evidence>
<feature type="binding site" evidence="8">
    <location>
        <position position="217"/>
    </location>
    <ligand>
        <name>Zn(2+)</name>
        <dbReference type="ChEBI" id="CHEBI:29105"/>
    </ligand>
</feature>
<evidence type="ECO:0000313" key="11">
    <source>
        <dbReference type="Proteomes" id="UP000019140"/>
    </source>
</evidence>
<dbReference type="Gene3D" id="3.20.20.330">
    <property type="entry name" value="Homocysteine-binding-like domain"/>
    <property type="match status" value="1"/>
</dbReference>
<dbReference type="InterPro" id="IPR029041">
    <property type="entry name" value="FAD-linked_oxidoreductase-like"/>
</dbReference>
<dbReference type="GO" id="GO:0008168">
    <property type="term" value="F:methyltransferase activity"/>
    <property type="evidence" value="ECO:0007669"/>
    <property type="project" value="UniProtKB-UniRule"/>
</dbReference>
<dbReference type="CDD" id="cd00537">
    <property type="entry name" value="MTHFR"/>
    <property type="match status" value="1"/>
</dbReference>
<dbReference type="UniPathway" id="UPA00193"/>
<comment type="pathway">
    <text evidence="2">One-carbon metabolism; tetrahydrofolate interconversion.</text>
</comment>
<evidence type="ECO:0000256" key="8">
    <source>
        <dbReference type="PROSITE-ProRule" id="PRU00333"/>
    </source>
</evidence>
<comment type="cofactor">
    <cofactor evidence="1">
        <name>FAD</name>
        <dbReference type="ChEBI" id="CHEBI:57692"/>
    </cofactor>
</comment>
<organism evidence="10 11">
    <name type="scientific">Candidatus Entotheonella gemina</name>
    <dbReference type="NCBI Taxonomy" id="1429439"/>
    <lineage>
        <taxon>Bacteria</taxon>
        <taxon>Pseudomonadati</taxon>
        <taxon>Nitrospinota/Tectimicrobiota group</taxon>
        <taxon>Candidatus Tectimicrobiota</taxon>
        <taxon>Candidatus Entotheonellia</taxon>
        <taxon>Candidatus Entotheonellales</taxon>
        <taxon>Candidatus Entotheonellaceae</taxon>
        <taxon>Candidatus Entotheonella</taxon>
    </lineage>
</organism>
<evidence type="ECO:0000256" key="7">
    <source>
        <dbReference type="ARBA" id="ARBA00023002"/>
    </source>
</evidence>
<keyword evidence="6" id="KW-0274">FAD</keyword>
<sequence length="623" mass="67939">MNRDTFKQRLENGPLLLDGAMGTLLYGKGISIDQCFDALNRREPQAVAGIYRDYIDAGVDVLETNTFASNRYKLAEYGLQHEVLELNTAAVSIARRVIDASFSSKPVLLAGAIGPLGVRLAPLGRVRVPEAKAAFREQIQALVGADPKGVDLLILETMADLKEVEAAVDVAREVAPELPIVAQMAFTHDDRTFIGHTPDEAARKLSGFDVDMIGVNCSSGPAQVLRLISIMKEVAPDMPIAAVPNAGWPEQTEGGRVMYAATPEYFARYTQAFCEVGAGLIGGCCGTTDLHIAAMRQALDTPGENTISLPRVKFLQRDTAVTAVVEQPTQLAQYLNEGTFVITVEMSPPKGVGAERLLRRASMLKEAGANILNLADSPLARMRMSAWAAAYLVQQDVGLETILHFPTRGRNLLRIQGDLLAAHDMGIRNLFVAMGDPTRIGDFPEAMDSYDIVPTGLMQLITQQFNAGVDKSGNRIDQATSFVAGCALSLTPKDVEREMILLRKKVRNGAGFALTQPVFDAAAARNFINTYETRYGEPIIPILAGIKLLHNGRNADFLHNEVPGMIIPEAYRQRMHAADNPQQTGVRIAQEMMEEIRPFVQGVYFMPNFGRYDLVADVIGGQR</sequence>
<proteinExistence type="predicted"/>
<keyword evidence="11" id="KW-1185">Reference proteome</keyword>
<name>W4M3Z5_9BACT</name>
<accession>W4M3Z5</accession>
<evidence type="ECO:0000256" key="3">
    <source>
        <dbReference type="ARBA" id="ARBA00022603"/>
    </source>
</evidence>
<dbReference type="NCBIfam" id="NF006396">
    <property type="entry name" value="PRK08645.1"/>
    <property type="match status" value="1"/>
</dbReference>
<dbReference type="PANTHER" id="PTHR11103:SF18">
    <property type="entry name" value="SLR1189 PROTEIN"/>
    <property type="match status" value="1"/>
</dbReference>
<keyword evidence="5 8" id="KW-0808">Transferase</keyword>
<dbReference type="InterPro" id="IPR003171">
    <property type="entry name" value="Mehydrof_redctse-like"/>
</dbReference>
<evidence type="ECO:0000259" key="9">
    <source>
        <dbReference type="PROSITE" id="PS50970"/>
    </source>
</evidence>
<dbReference type="GO" id="GO:0032259">
    <property type="term" value="P:methylation"/>
    <property type="evidence" value="ECO:0007669"/>
    <property type="project" value="UniProtKB-KW"/>
</dbReference>
<feature type="domain" description="Hcy-binding" evidence="9">
    <location>
        <begin position="3"/>
        <end position="299"/>
    </location>
</feature>
<dbReference type="GO" id="GO:0004489">
    <property type="term" value="F:methylenetetrahydrofolate reductase [NAD(P)H] activity"/>
    <property type="evidence" value="ECO:0007669"/>
    <property type="project" value="InterPro"/>
</dbReference>
<dbReference type="GO" id="GO:0006555">
    <property type="term" value="P:methionine metabolic process"/>
    <property type="evidence" value="ECO:0007669"/>
    <property type="project" value="InterPro"/>
</dbReference>
<comment type="caution">
    <text evidence="10">The sequence shown here is derived from an EMBL/GenBank/DDBJ whole genome shotgun (WGS) entry which is preliminary data.</text>
</comment>